<evidence type="ECO:0000256" key="2">
    <source>
        <dbReference type="ARBA" id="ARBA00007639"/>
    </source>
</evidence>
<dbReference type="SUPFAM" id="SSF53822">
    <property type="entry name" value="Periplasmic binding protein-like I"/>
    <property type="match status" value="1"/>
</dbReference>
<dbReference type="GO" id="GO:0030288">
    <property type="term" value="C:outer membrane-bounded periplasmic space"/>
    <property type="evidence" value="ECO:0007669"/>
    <property type="project" value="TreeGrafter"/>
</dbReference>
<comment type="subunit">
    <text evidence="9">The ABC transporter complex is composed of one ATP-binding protein (MglA), two transmembrane proteins (MglC) and a solute-binding protein (MglB).</text>
</comment>
<dbReference type="Proteomes" id="UP000325116">
    <property type="component" value="Unassembled WGS sequence"/>
</dbReference>
<protein>
    <recommendedName>
        <fullName evidence="10">D-galactose/methyl-galactoside binding periplasmic protein MglB</fullName>
    </recommendedName>
</protein>
<dbReference type="PROSITE" id="PS51257">
    <property type="entry name" value="PROKAR_LIPOPROTEIN"/>
    <property type="match status" value="1"/>
</dbReference>
<comment type="subcellular location">
    <subcellularLocation>
        <location evidence="1">Cell envelope</location>
    </subcellularLocation>
</comment>
<evidence type="ECO:0000256" key="4">
    <source>
        <dbReference type="ARBA" id="ARBA00022597"/>
    </source>
</evidence>
<name>A0A5C8CL57_9SPIR</name>
<sequence>MLKKITIFTSMIFITVLALFVGCSKEESKAEKQIKLGITIYSYSDNFLSFMRRNIESMLKDKASFIVNDSENDQAKQYDQIDAAIQRKVDALAINLVDPMSANMVIDKAKKAGIPVVFFNIEPRLEHIMSYDRVWYVGTKSRESGDIQGEMVLNAWKSNSKWDKNNDGKIQYVLLKGLAGHPDTEGRTERIKAVLIDNGIILEELDEQTANWDILQAQNIANTWIKKYGDSIEFIFSNNDSMALGALKSIQAQGYNIGDENKYIPIVGVDAIPEVIEEIRKGSIVGTVLQSPKDQARAVVDMILNVASGKDVLDGTDYKLDEVKAVRVPYKAITKDNINDALEAYN</sequence>
<evidence type="ECO:0000259" key="11">
    <source>
        <dbReference type="Pfam" id="PF13407"/>
    </source>
</evidence>
<evidence type="ECO:0000256" key="10">
    <source>
        <dbReference type="ARBA" id="ARBA00034344"/>
    </source>
</evidence>
<dbReference type="PANTHER" id="PTHR30036">
    <property type="entry name" value="D-XYLOSE-BINDING PERIPLASMIC PROTEIN"/>
    <property type="match status" value="1"/>
</dbReference>
<evidence type="ECO:0000256" key="1">
    <source>
        <dbReference type="ARBA" id="ARBA00004196"/>
    </source>
</evidence>
<dbReference type="Pfam" id="PF13407">
    <property type="entry name" value="Peripla_BP_4"/>
    <property type="match status" value="1"/>
</dbReference>
<dbReference type="GO" id="GO:0030246">
    <property type="term" value="F:carbohydrate binding"/>
    <property type="evidence" value="ECO:0007669"/>
    <property type="project" value="InterPro"/>
</dbReference>
<keyword evidence="8" id="KW-0106">Calcium</keyword>
<dbReference type="InterPro" id="IPR050555">
    <property type="entry name" value="Bact_Solute-Bind_Prot2"/>
</dbReference>
<evidence type="ECO:0000256" key="8">
    <source>
        <dbReference type="ARBA" id="ARBA00022837"/>
    </source>
</evidence>
<gene>
    <name evidence="12" type="primary">mglB</name>
    <name evidence="12" type="ORF">EPJ80_01090</name>
</gene>
<comment type="caution">
    <text evidence="12">The sequence shown here is derived from an EMBL/GenBank/DDBJ whole genome shotgun (WGS) entry which is preliminary data.</text>
</comment>
<dbReference type="CDD" id="cd01539">
    <property type="entry name" value="PBP1_GGBP"/>
    <property type="match status" value="1"/>
</dbReference>
<proteinExistence type="inferred from homology"/>
<dbReference type="PANTHER" id="PTHR30036:SF2">
    <property type="entry name" value="D-GALACTOSE_METHYL-GALACTOSIDE BINDING PERIPLASMIC PROTEIN MGLB"/>
    <property type="match status" value="1"/>
</dbReference>
<dbReference type="RefSeq" id="WP_147757558.1">
    <property type="nucleotide sequence ID" value="NZ_SAXT01000001.1"/>
</dbReference>
<dbReference type="EMBL" id="SAXT01000001">
    <property type="protein sequence ID" value="TXJ13373.1"/>
    <property type="molecule type" value="Genomic_DNA"/>
</dbReference>
<dbReference type="InterPro" id="IPR025997">
    <property type="entry name" value="SBP_2_dom"/>
</dbReference>
<accession>A0A5C8CL57</accession>
<evidence type="ECO:0000256" key="9">
    <source>
        <dbReference type="ARBA" id="ARBA00034323"/>
    </source>
</evidence>
<evidence type="ECO:0000256" key="6">
    <source>
        <dbReference type="ARBA" id="ARBA00022729"/>
    </source>
</evidence>
<dbReference type="InterPro" id="IPR028082">
    <property type="entry name" value="Peripla_BP_I"/>
</dbReference>
<comment type="similarity">
    <text evidence="2">Belongs to the bacterial solute-binding protein 2 family.</text>
</comment>
<keyword evidence="7" id="KW-0574">Periplasm</keyword>
<evidence type="ECO:0000313" key="12">
    <source>
        <dbReference type="EMBL" id="TXJ13373.1"/>
    </source>
</evidence>
<organism evidence="12 13">
    <name type="scientific">Brachyspira aalborgi</name>
    <dbReference type="NCBI Taxonomy" id="29522"/>
    <lineage>
        <taxon>Bacteria</taxon>
        <taxon>Pseudomonadati</taxon>
        <taxon>Spirochaetota</taxon>
        <taxon>Spirochaetia</taxon>
        <taxon>Brachyspirales</taxon>
        <taxon>Brachyspiraceae</taxon>
        <taxon>Brachyspira</taxon>
    </lineage>
</organism>
<feature type="domain" description="Periplasmic binding protein" evidence="11">
    <location>
        <begin position="37"/>
        <end position="310"/>
    </location>
</feature>
<dbReference type="AlphaFoldDB" id="A0A5C8CL57"/>
<dbReference type="Gene3D" id="3.40.50.2300">
    <property type="match status" value="2"/>
</dbReference>
<keyword evidence="6" id="KW-0732">Signal</keyword>
<keyword evidence="3" id="KW-0813">Transport</keyword>
<dbReference type="InterPro" id="IPR044085">
    <property type="entry name" value="MglB-like_PBP1"/>
</dbReference>
<keyword evidence="5" id="KW-0479">Metal-binding</keyword>
<keyword evidence="4" id="KW-0762">Sugar transport</keyword>
<evidence type="ECO:0000256" key="5">
    <source>
        <dbReference type="ARBA" id="ARBA00022723"/>
    </source>
</evidence>
<evidence type="ECO:0000313" key="13">
    <source>
        <dbReference type="Proteomes" id="UP000325116"/>
    </source>
</evidence>
<dbReference type="GO" id="GO:0046872">
    <property type="term" value="F:metal ion binding"/>
    <property type="evidence" value="ECO:0007669"/>
    <property type="project" value="UniProtKB-KW"/>
</dbReference>
<reference evidence="12 13" key="1">
    <citation type="journal article" date="1992" name="Lakartidningen">
        <title>[Penicillin V and not amoxicillin is the first choice preparation in acute otitis].</title>
        <authorList>
            <person name="Kamme C."/>
            <person name="Lundgren K."/>
            <person name="Prellner K."/>
        </authorList>
    </citation>
    <scope>NUCLEOTIDE SEQUENCE [LARGE SCALE GENOMIC DNA]</scope>
    <source>
        <strain evidence="12 13">W1</strain>
    </source>
</reference>
<evidence type="ECO:0000256" key="3">
    <source>
        <dbReference type="ARBA" id="ARBA00022448"/>
    </source>
</evidence>
<evidence type="ECO:0000256" key="7">
    <source>
        <dbReference type="ARBA" id="ARBA00022764"/>
    </source>
</evidence>